<dbReference type="GO" id="GO:0043296">
    <property type="term" value="C:apical junction complex"/>
    <property type="evidence" value="ECO:0007669"/>
    <property type="project" value="TreeGrafter"/>
</dbReference>
<keyword evidence="5 7" id="KW-0009">Actin-binding</keyword>
<feature type="region of interest" description="Disordered" evidence="9">
    <location>
        <begin position="796"/>
        <end position="849"/>
    </location>
</feature>
<organism evidence="12 13">
    <name type="scientific">Channa argus</name>
    <name type="common">Northern snakehead</name>
    <name type="synonym">Ophicephalus argus</name>
    <dbReference type="NCBI Taxonomy" id="215402"/>
    <lineage>
        <taxon>Eukaryota</taxon>
        <taxon>Metazoa</taxon>
        <taxon>Chordata</taxon>
        <taxon>Craniata</taxon>
        <taxon>Vertebrata</taxon>
        <taxon>Euteleostomi</taxon>
        <taxon>Actinopterygii</taxon>
        <taxon>Neopterygii</taxon>
        <taxon>Teleostei</taxon>
        <taxon>Neoteleostei</taxon>
        <taxon>Acanthomorphata</taxon>
        <taxon>Anabantaria</taxon>
        <taxon>Anabantiformes</taxon>
        <taxon>Channoidei</taxon>
        <taxon>Channidae</taxon>
        <taxon>Channa</taxon>
    </lineage>
</organism>
<dbReference type="PANTHER" id="PTHR15012:SF33">
    <property type="entry name" value="PROTEIN SHROOM3"/>
    <property type="match status" value="1"/>
</dbReference>
<feature type="coiled-coil region" evidence="8">
    <location>
        <begin position="1718"/>
        <end position="1755"/>
    </location>
</feature>
<feature type="compositionally biased region" description="Basic and acidic residues" evidence="9">
    <location>
        <begin position="1332"/>
        <end position="1344"/>
    </location>
</feature>
<feature type="compositionally biased region" description="Low complexity" evidence="9">
    <location>
        <begin position="131"/>
        <end position="140"/>
    </location>
</feature>
<evidence type="ECO:0000256" key="7">
    <source>
        <dbReference type="PROSITE-ProRule" id="PRU00637"/>
    </source>
</evidence>
<feature type="compositionally biased region" description="Basic residues" evidence="9">
    <location>
        <begin position="760"/>
        <end position="773"/>
    </location>
</feature>
<feature type="compositionally biased region" description="Low complexity" evidence="9">
    <location>
        <begin position="450"/>
        <end position="463"/>
    </location>
</feature>
<feature type="compositionally biased region" description="Basic and acidic residues" evidence="9">
    <location>
        <begin position="1239"/>
        <end position="1248"/>
    </location>
</feature>
<name>A0A6G1QJS4_CHAAH</name>
<reference evidence="13" key="2">
    <citation type="submission" date="2019-02" db="EMBL/GenBank/DDBJ databases">
        <title>Opniocepnalus argus Var Kimnra genome.</title>
        <authorList>
            <person name="Zhou C."/>
            <person name="Xiao S."/>
        </authorList>
    </citation>
    <scope>NUCLEOTIDE SEQUENCE [LARGE SCALE GENOMIC DNA]</scope>
</reference>
<feature type="region of interest" description="Disordered" evidence="9">
    <location>
        <begin position="1299"/>
        <end position="1373"/>
    </location>
</feature>
<feature type="region of interest" description="Disordered" evidence="9">
    <location>
        <begin position="892"/>
        <end position="958"/>
    </location>
</feature>
<feature type="compositionally biased region" description="Polar residues" evidence="9">
    <location>
        <begin position="796"/>
        <end position="807"/>
    </location>
</feature>
<feature type="region of interest" description="Disordered" evidence="9">
    <location>
        <begin position="1518"/>
        <end position="1540"/>
    </location>
</feature>
<dbReference type="PROSITE" id="PS51306">
    <property type="entry name" value="ASD1"/>
    <property type="match status" value="1"/>
</dbReference>
<feature type="region of interest" description="Disordered" evidence="9">
    <location>
        <begin position="1072"/>
        <end position="1105"/>
    </location>
</feature>
<evidence type="ECO:0000313" key="12">
    <source>
        <dbReference type="EMBL" id="KAF3702346.1"/>
    </source>
</evidence>
<comment type="subcellular location">
    <subcellularLocation>
        <location evidence="1">Cytoplasm</location>
        <location evidence="1">Cytoskeleton</location>
    </subcellularLocation>
</comment>
<comment type="similarity">
    <text evidence="2">Belongs to the shroom family.</text>
</comment>
<dbReference type="PANTHER" id="PTHR15012">
    <property type="entry name" value="APICAL PROTEIN/SHROOM-RELATED"/>
    <property type="match status" value="1"/>
</dbReference>
<feature type="domain" description="ASD1" evidence="10">
    <location>
        <begin position="874"/>
        <end position="1012"/>
    </location>
</feature>
<feature type="compositionally biased region" description="Polar residues" evidence="9">
    <location>
        <begin position="1092"/>
        <end position="1102"/>
    </location>
</feature>
<feature type="compositionally biased region" description="Polar residues" evidence="9">
    <location>
        <begin position="65"/>
        <end position="76"/>
    </location>
</feature>
<proteinExistence type="inferred from homology"/>
<dbReference type="GO" id="GO:0016324">
    <property type="term" value="C:apical plasma membrane"/>
    <property type="evidence" value="ECO:0007669"/>
    <property type="project" value="TreeGrafter"/>
</dbReference>
<feature type="region of interest" description="Disordered" evidence="9">
    <location>
        <begin position="654"/>
        <end position="685"/>
    </location>
</feature>
<feature type="region of interest" description="Disordered" evidence="9">
    <location>
        <begin position="117"/>
        <end position="166"/>
    </location>
</feature>
<feature type="compositionally biased region" description="Polar residues" evidence="9">
    <location>
        <begin position="467"/>
        <end position="476"/>
    </location>
</feature>
<feature type="compositionally biased region" description="Basic and acidic residues" evidence="9">
    <location>
        <begin position="549"/>
        <end position="558"/>
    </location>
</feature>
<dbReference type="InterPro" id="IPR027685">
    <property type="entry name" value="Shroom_fam"/>
</dbReference>
<dbReference type="InterPro" id="IPR014800">
    <property type="entry name" value="ASD1_dom"/>
</dbReference>
<sequence>MELLEAFYRRKLRKKQKKAELGRSDGALCRSPSEASVNSLATGLISKVLRFTSRRSEPASRPHSWHSTKIAESQQASEKHEMESMSSAWHHSYHASASTTDLCGGFDTGISYLRKSPDQYSSRGSMESLDHSQSSQLHSAAHQHHPLGRLAHSGSHPAYSSCHQLSSARSSNSIDHLHNKRDSAYSSFSTSSSIPEYLASTPTFNPERSYSLETVLQRGGGTGEMEQADIRYVQTVYNTQRGQEHELSSTSATVLCNSDSRGGGVRPSRDLQGSAGGVCYRGSSSSSSGSSSGSVQATNRHSVGPIWGPTASYSSYESLRGAGAPAPPRRSDSYAAIRNHERPNSWSSLERARSLRSLQKGSCHHSSGPLASSAVKGSFSTEGQLHTVIEKSPESSPTIKPRQGGGFPQAPSPPEPSSRPAGPNPQSGRLILPTGLYPVPQPEPRYAQMPSSNPGPVSSGVYPALAQENSQQQHQGLQGIRGRDDSVIEGQKDGRISVTENGYQNKTSSSPYPQSSYSTSAASQLRTQSHRMDRPQKEESNFGHNKPHQKTDKGRSEGRIGIQRPQIPQGHHGQSTEELYSHSSQRPQLYQEQNQDYHIPQIQSTAGPKPQSSQEWGDSQTLVQSYSDRIRAMDKTIIHTDQAAFSRLGQRQPAHLPVHPQSQAPPSSASQTSPHHLSDSDSLRYQHWDYREPEKDREHPLTRLEIALAEVQQSASPDDSVVSANSHGNSNFDDGSKGPARSLSVLEKVSRFECRERSGKQRSHSTSHVHNKALRMTEKGCNSSCGADDLRNMLERSNSGTKAQRSMSYRGGSSGLPKYRTPADPSSALQRSRSSFQLEGSKESDSSNTLRQDIQEMFCSIMDTSSNRSYRDSLKDAQSKVLLSTSLIRRDFSNPSINPSPPAASPPVSSSSSHQPSSVPTKHHSLEKKAPKTMPKPQCISITPQSPLPVNSPHTPKERHMVTPEIQGQSPPALPSVPPVGPPALRICGRKRLTADQKKRSYSEPDNMNEVGVSDNETTALFRRGGETSVADRRKMFEIAASRVRGGGSLNITSKLDLRQLQHDALADFVDRKRGIKRDEGGQRTGPRPQSAYLQPYNSNHTVSSRYSDTLSLSSASSVLSLQDSVVDQNASAGERHLPAGADLRSLQSNLFYPGRVTSPRPPAHPVPSAMPQTHILQNLTPEDDVRISQSLSKDPALGHQQQVADPQSSMGLFKQLSGALQRAASARNSGKSASAEDLLERSEERRTALQHHRSRSSPTVETLNQDLPLTDVRMFGGFISEHRCCSLAENRPAHVQVSEGVVSPQSSQNSLNTVHSAGTSQDLGSSHTPVPHRERQRNCERQRAHNTSTLAASVGLPCPFSPAGTDGDGTDWQASENLAKLEAITFPVITQSSRCDGECSAVRSPGCRESPVMDRQLRNSSGDTSKLEDTVNDMFRGRAYSLEKRGGHSPPPLQYQLTDTPNRTDRNSTTSPSPPSSYLSVCRLSSLRISESSLFSSFDQQKLPETSASLSQEDLDDVFFQNPTPPSPPPITETSHVKDFPLPLPTALELEQGTVHQAVESPSSDSLNNSSLPITKSSLPSPPRSPSSSVFPPPVPSLLPSQPSAIIASSTSENSLCLEYHPLPKREKTSEELRVEVLARQLVLQDPSLAPLLDTRGSKSTVELLEEIFPNSRLDGKPQLQHRDSSSLNERVVVDGEKDINLDGDKKDLNARKVELCEALRSNVTALQQEKEALNEEQRHHQELGATIETLIQERLKTNERDKYSMFIGDLEKIVNLLLSLCSRLSRIDKSLLALEREELAQEDKSQERDSLHHKRSLILRQTEDAWELKENLDRRQRVVQSILSGYLTESELQDYRHFVSTKPSLLIRRRHLDDLIRDGEEQLVQLAESLPTQLSEAHGWSRVSPFLSQSPMPCSSSFPPLLAPFVVPGPGHSVRSTTVTSL</sequence>
<evidence type="ECO:0000256" key="6">
    <source>
        <dbReference type="ARBA" id="ARBA00023212"/>
    </source>
</evidence>
<dbReference type="GO" id="GO:0030864">
    <property type="term" value="C:cortical actin cytoskeleton"/>
    <property type="evidence" value="ECO:0007669"/>
    <property type="project" value="TreeGrafter"/>
</dbReference>
<feature type="compositionally biased region" description="Polar residues" evidence="9">
    <location>
        <begin position="572"/>
        <end position="586"/>
    </location>
</feature>
<feature type="region of interest" description="Disordered" evidence="9">
    <location>
        <begin position="753"/>
        <end position="784"/>
    </location>
</feature>
<keyword evidence="6" id="KW-0206">Cytoskeleton</keyword>
<protein>
    <submittedName>
        <fullName evidence="12">Protein Shroom3 Shroom-like protein</fullName>
    </submittedName>
</protein>
<feature type="compositionally biased region" description="Polar residues" evidence="9">
    <location>
        <begin position="940"/>
        <end position="954"/>
    </location>
</feature>
<feature type="compositionally biased region" description="Low complexity" evidence="9">
    <location>
        <begin position="282"/>
        <end position="294"/>
    </location>
</feature>
<dbReference type="EMBL" id="CM015728">
    <property type="protein sequence ID" value="KAF3702346.1"/>
    <property type="molecule type" value="Genomic_DNA"/>
</dbReference>
<feature type="region of interest" description="Disordered" evidence="9">
    <location>
        <begin position="1403"/>
        <end position="1479"/>
    </location>
</feature>
<evidence type="ECO:0000256" key="3">
    <source>
        <dbReference type="ARBA" id="ARBA00022490"/>
    </source>
</evidence>
<feature type="compositionally biased region" description="Low complexity" evidence="9">
    <location>
        <begin position="657"/>
        <end position="675"/>
    </location>
</feature>
<keyword evidence="13" id="KW-1185">Reference proteome</keyword>
<feature type="compositionally biased region" description="Polar residues" evidence="9">
    <location>
        <begin position="827"/>
        <end position="838"/>
    </location>
</feature>
<keyword evidence="4" id="KW-0493">Microtubule</keyword>
<evidence type="ECO:0000313" key="13">
    <source>
        <dbReference type="Proteomes" id="UP000503349"/>
    </source>
</evidence>
<feature type="compositionally biased region" description="Basic and acidic residues" evidence="9">
    <location>
        <begin position="530"/>
        <end position="541"/>
    </location>
</feature>
<evidence type="ECO:0000259" key="11">
    <source>
        <dbReference type="PROSITE" id="PS51307"/>
    </source>
</evidence>
<evidence type="ECO:0000256" key="2">
    <source>
        <dbReference type="ARBA" id="ARBA00006469"/>
    </source>
</evidence>
<dbReference type="GO" id="GO:0005874">
    <property type="term" value="C:microtubule"/>
    <property type="evidence" value="ECO:0007669"/>
    <property type="project" value="UniProtKB-KW"/>
</dbReference>
<keyword evidence="3" id="KW-0963">Cytoplasm</keyword>
<dbReference type="Proteomes" id="UP000503349">
    <property type="component" value="Chromosome 17"/>
</dbReference>
<evidence type="ECO:0000256" key="4">
    <source>
        <dbReference type="ARBA" id="ARBA00022701"/>
    </source>
</evidence>
<feature type="region of interest" description="Disordered" evidence="9">
    <location>
        <begin position="243"/>
        <end position="305"/>
    </location>
</feature>
<dbReference type="GO" id="GO:0007015">
    <property type="term" value="P:actin filament organization"/>
    <property type="evidence" value="ECO:0007669"/>
    <property type="project" value="TreeGrafter"/>
</dbReference>
<reference evidence="12 13" key="1">
    <citation type="submission" date="2019-02" db="EMBL/GenBank/DDBJ databases">
        <title>Opniocepnalus argus genome.</title>
        <authorList>
            <person name="Zhou C."/>
            <person name="Xiao S."/>
        </authorList>
    </citation>
    <scope>NUCLEOTIDE SEQUENCE [LARGE SCALE GENOMIC DNA]</scope>
    <source>
        <strain evidence="12">OARG1902GOOAL</strain>
        <tissue evidence="12">Muscle</tissue>
    </source>
</reference>
<dbReference type="Gene3D" id="6.10.250.3120">
    <property type="match status" value="1"/>
</dbReference>
<feature type="region of interest" description="Disordered" evidence="9">
    <location>
        <begin position="318"/>
        <end position="586"/>
    </location>
</feature>
<dbReference type="Pfam" id="PF08688">
    <property type="entry name" value="ASD1"/>
    <property type="match status" value="1"/>
</dbReference>
<feature type="region of interest" description="Disordered" evidence="9">
    <location>
        <begin position="1224"/>
        <end position="1265"/>
    </location>
</feature>
<feature type="region of interest" description="Disordered" evidence="9">
    <location>
        <begin position="1558"/>
        <end position="1597"/>
    </location>
</feature>
<feature type="region of interest" description="Disordered" evidence="9">
    <location>
        <begin position="55"/>
        <end position="85"/>
    </location>
</feature>
<evidence type="ECO:0000256" key="5">
    <source>
        <dbReference type="ARBA" id="ARBA00023203"/>
    </source>
</evidence>
<feature type="compositionally biased region" description="Low complexity" evidence="9">
    <location>
        <begin position="906"/>
        <end position="920"/>
    </location>
</feature>
<feature type="compositionally biased region" description="Basic and acidic residues" evidence="9">
    <location>
        <begin position="1072"/>
        <end position="1082"/>
    </location>
</feature>
<evidence type="ECO:0000256" key="9">
    <source>
        <dbReference type="SAM" id="MobiDB-lite"/>
    </source>
</evidence>
<feature type="compositionally biased region" description="Basic and acidic residues" evidence="9">
    <location>
        <begin position="676"/>
        <end position="685"/>
    </location>
</feature>
<feature type="compositionally biased region" description="Low complexity" evidence="9">
    <location>
        <begin position="507"/>
        <end position="524"/>
    </location>
</feature>
<gene>
    <name evidence="12" type="ORF">EXN66_Car018034</name>
</gene>
<feature type="domain" description="ASD2" evidence="11">
    <location>
        <begin position="1590"/>
        <end position="1893"/>
    </location>
</feature>
<feature type="compositionally biased region" description="Polar residues" evidence="9">
    <location>
        <begin position="248"/>
        <end position="260"/>
    </location>
</feature>
<feature type="compositionally biased region" description="Polar residues" evidence="9">
    <location>
        <begin position="1304"/>
        <end position="1329"/>
    </location>
</feature>
<feature type="compositionally biased region" description="Polar residues" evidence="9">
    <location>
        <begin position="711"/>
        <end position="733"/>
    </location>
</feature>
<accession>A0A6G1QJS4</accession>
<feature type="compositionally biased region" description="Basic and acidic residues" evidence="9">
    <location>
        <begin position="481"/>
        <end position="495"/>
    </location>
</feature>
<feature type="region of interest" description="Disordered" evidence="9">
    <location>
        <begin position="711"/>
        <end position="740"/>
    </location>
</feature>
<feature type="compositionally biased region" description="Pro residues" evidence="9">
    <location>
        <begin position="1581"/>
        <end position="1597"/>
    </location>
</feature>
<evidence type="ECO:0000259" key="10">
    <source>
        <dbReference type="PROSITE" id="PS51306"/>
    </source>
</evidence>
<dbReference type="PROSITE" id="PS51307">
    <property type="entry name" value="ASD2"/>
    <property type="match status" value="1"/>
</dbReference>
<keyword evidence="8" id="KW-0175">Coiled coil</keyword>
<dbReference type="InterPro" id="IPR014799">
    <property type="entry name" value="ASD2_dom"/>
</dbReference>
<feature type="compositionally biased region" description="Low complexity" evidence="9">
    <location>
        <begin position="1562"/>
        <end position="1580"/>
    </location>
</feature>
<dbReference type="GO" id="GO:0005912">
    <property type="term" value="C:adherens junction"/>
    <property type="evidence" value="ECO:0007669"/>
    <property type="project" value="TreeGrafter"/>
</dbReference>
<dbReference type="Pfam" id="PF08687">
    <property type="entry name" value="ASD2"/>
    <property type="match status" value="1"/>
</dbReference>
<evidence type="ECO:0000256" key="1">
    <source>
        <dbReference type="ARBA" id="ARBA00004245"/>
    </source>
</evidence>
<evidence type="ECO:0000256" key="8">
    <source>
        <dbReference type="SAM" id="Coils"/>
    </source>
</evidence>
<dbReference type="GO" id="GO:0051015">
    <property type="term" value="F:actin filament binding"/>
    <property type="evidence" value="ECO:0007669"/>
    <property type="project" value="InterPro"/>
</dbReference>